<dbReference type="GO" id="GO:0016787">
    <property type="term" value="F:hydrolase activity"/>
    <property type="evidence" value="ECO:0007669"/>
    <property type="project" value="UniProtKB-KW"/>
</dbReference>
<dbReference type="PANTHER" id="PTHR48081:SF8">
    <property type="entry name" value="ALPHA_BETA HYDROLASE FOLD-3 DOMAIN-CONTAINING PROTEIN-RELATED"/>
    <property type="match status" value="1"/>
</dbReference>
<dbReference type="OrthoDB" id="408631at2759"/>
<accession>A0A9P3FFK3</accession>
<reference evidence="3 4" key="1">
    <citation type="submission" date="2021-01" db="EMBL/GenBank/DDBJ databases">
        <title>Cercospora kikuchii MAFF 305040 whole genome shotgun sequence.</title>
        <authorList>
            <person name="Kashiwa T."/>
            <person name="Suzuki T."/>
        </authorList>
    </citation>
    <scope>NUCLEOTIDE SEQUENCE [LARGE SCALE GENOMIC DNA]</scope>
    <source>
        <strain evidence="3 4">MAFF 305040</strain>
    </source>
</reference>
<dbReference type="InterPro" id="IPR050300">
    <property type="entry name" value="GDXG_lipolytic_enzyme"/>
</dbReference>
<sequence length="329" mass="35868">MASNQATEVPPYAEEWLAAEAMAGGRNVVTGPISEMTEAFNAVFAAAKSLLPPPDDSVTTADHKTAEGVLIREYTPINLPANAPTGLYIHSGGWCLGSIDHEDHLTRALAQDIPARLISVEYRLAPQHPFPAALEDCLSAWRWITQQPHISPTSPLFVLGGSAGGNLTLTTTLAILDQSNLRSPTAIFPLCPSVCFPQTWSSLPPTLSKFIKPDAFYADAAAINRTSLQICTEAYLGDNNDPSSPLISPIFHSHLSKLPPVYLTTSDKDPLHDDAEMFGHKLKELGKDIEVKDYKGYPHFFHAVPVLAATKQFHEDLVEAMRKRYGTQT</sequence>
<proteinExistence type="predicted"/>
<organism evidence="3 4">
    <name type="scientific">Cercospora kikuchii</name>
    <dbReference type="NCBI Taxonomy" id="84275"/>
    <lineage>
        <taxon>Eukaryota</taxon>
        <taxon>Fungi</taxon>
        <taxon>Dikarya</taxon>
        <taxon>Ascomycota</taxon>
        <taxon>Pezizomycotina</taxon>
        <taxon>Dothideomycetes</taxon>
        <taxon>Dothideomycetidae</taxon>
        <taxon>Mycosphaerellales</taxon>
        <taxon>Mycosphaerellaceae</taxon>
        <taxon>Cercospora</taxon>
    </lineage>
</organism>
<evidence type="ECO:0000313" key="3">
    <source>
        <dbReference type="EMBL" id="GIZ45541.1"/>
    </source>
</evidence>
<keyword evidence="4" id="KW-1185">Reference proteome</keyword>
<dbReference type="GeneID" id="68294278"/>
<evidence type="ECO:0000256" key="1">
    <source>
        <dbReference type="ARBA" id="ARBA00022801"/>
    </source>
</evidence>
<evidence type="ECO:0000313" key="4">
    <source>
        <dbReference type="Proteomes" id="UP000825890"/>
    </source>
</evidence>
<keyword evidence="1" id="KW-0378">Hydrolase</keyword>
<name>A0A9P3FFK3_9PEZI</name>
<dbReference type="AlphaFoldDB" id="A0A9P3FFK3"/>
<dbReference type="InterPro" id="IPR029058">
    <property type="entry name" value="AB_hydrolase_fold"/>
</dbReference>
<protein>
    <recommendedName>
        <fullName evidence="2">Alpha/beta hydrolase fold-3 domain-containing protein</fullName>
    </recommendedName>
</protein>
<dbReference type="Pfam" id="PF07859">
    <property type="entry name" value="Abhydrolase_3"/>
    <property type="match status" value="1"/>
</dbReference>
<dbReference type="Gene3D" id="3.40.50.1820">
    <property type="entry name" value="alpha/beta hydrolase"/>
    <property type="match status" value="1"/>
</dbReference>
<dbReference type="RefSeq" id="XP_044660028.1">
    <property type="nucleotide sequence ID" value="XM_044804093.1"/>
</dbReference>
<comment type="caution">
    <text evidence="3">The sequence shown here is derived from an EMBL/GenBank/DDBJ whole genome shotgun (WGS) entry which is preliminary data.</text>
</comment>
<dbReference type="PANTHER" id="PTHR48081">
    <property type="entry name" value="AB HYDROLASE SUPERFAMILY PROTEIN C4A8.06C"/>
    <property type="match status" value="1"/>
</dbReference>
<dbReference type="InterPro" id="IPR013094">
    <property type="entry name" value="AB_hydrolase_3"/>
</dbReference>
<evidence type="ECO:0000259" key="2">
    <source>
        <dbReference type="Pfam" id="PF07859"/>
    </source>
</evidence>
<feature type="domain" description="Alpha/beta hydrolase fold-3" evidence="2">
    <location>
        <begin position="87"/>
        <end position="302"/>
    </location>
</feature>
<dbReference type="SUPFAM" id="SSF53474">
    <property type="entry name" value="alpha/beta-Hydrolases"/>
    <property type="match status" value="1"/>
</dbReference>
<dbReference type="EMBL" id="BOLY01000005">
    <property type="protein sequence ID" value="GIZ45541.1"/>
    <property type="molecule type" value="Genomic_DNA"/>
</dbReference>
<gene>
    <name evidence="3" type="ORF">CKM354_000870300</name>
</gene>
<dbReference type="Proteomes" id="UP000825890">
    <property type="component" value="Unassembled WGS sequence"/>
</dbReference>